<keyword evidence="3" id="KW-1185">Reference proteome</keyword>
<dbReference type="AlphaFoldDB" id="A0A9X1LTZ5"/>
<dbReference type="RefSeq" id="WP_229383748.1">
    <property type="nucleotide sequence ID" value="NZ_JAGTTN010000002.1"/>
</dbReference>
<protein>
    <submittedName>
        <fullName evidence="2">Uncharacterized protein</fullName>
    </submittedName>
</protein>
<dbReference type="Proteomes" id="UP001139354">
    <property type="component" value="Unassembled WGS sequence"/>
</dbReference>
<organism evidence="2 3">
    <name type="scientific">Microbacterium allomyrinae</name>
    <dbReference type="NCBI Taxonomy" id="2830666"/>
    <lineage>
        <taxon>Bacteria</taxon>
        <taxon>Bacillati</taxon>
        <taxon>Actinomycetota</taxon>
        <taxon>Actinomycetes</taxon>
        <taxon>Micrococcales</taxon>
        <taxon>Microbacteriaceae</taxon>
        <taxon>Microbacterium</taxon>
    </lineage>
</organism>
<feature type="region of interest" description="Disordered" evidence="1">
    <location>
        <begin position="64"/>
        <end position="98"/>
    </location>
</feature>
<sequence>MPLDATLIASILTPHLDAPTTGRDLLETHLLTLEELGFLTLRPGDQSWWIVLQPAHVGPPPLTAARPPEPAWEAESSTAIEGERGRAHTRESARRRAWEQVLDEERQAEERWAGWDRREPGTPARPQRPLELQAPPLGCPDHPHGSLESCGPCGTQSDYRKWWITRERYGERLAMFKEQQPEEPDDDKPF</sequence>
<dbReference type="EMBL" id="JAGTTN010000002">
    <property type="protein sequence ID" value="MCC2031816.1"/>
    <property type="molecule type" value="Genomic_DNA"/>
</dbReference>
<evidence type="ECO:0000256" key="1">
    <source>
        <dbReference type="SAM" id="MobiDB-lite"/>
    </source>
</evidence>
<proteinExistence type="predicted"/>
<name>A0A9X1LTZ5_9MICO</name>
<comment type="caution">
    <text evidence="2">The sequence shown here is derived from an EMBL/GenBank/DDBJ whole genome shotgun (WGS) entry which is preliminary data.</text>
</comment>
<gene>
    <name evidence="2" type="ORF">KEC57_06415</name>
</gene>
<reference evidence="2" key="1">
    <citation type="submission" date="2021-04" db="EMBL/GenBank/DDBJ databases">
        <title>Microbacterium tenobrionis sp. nov. and Microbacterium allomyrinae sp. nov., isolated from larvae of Tenobrio molitor and Allomyrina dichotoma, respectively.</title>
        <authorList>
            <person name="Lee S.D."/>
        </authorList>
    </citation>
    <scope>NUCLEOTIDE SEQUENCE</scope>
    <source>
        <strain evidence="2">BWT-G7</strain>
    </source>
</reference>
<accession>A0A9X1LTZ5</accession>
<evidence type="ECO:0000313" key="2">
    <source>
        <dbReference type="EMBL" id="MCC2031816.1"/>
    </source>
</evidence>
<evidence type="ECO:0000313" key="3">
    <source>
        <dbReference type="Proteomes" id="UP001139354"/>
    </source>
</evidence>
<feature type="compositionally biased region" description="Basic and acidic residues" evidence="1">
    <location>
        <begin position="81"/>
        <end position="98"/>
    </location>
</feature>